<reference evidence="5" key="1">
    <citation type="submission" date="2021-01" db="EMBL/GenBank/DDBJ databases">
        <authorList>
            <person name="Corre E."/>
            <person name="Pelletier E."/>
            <person name="Niang G."/>
            <person name="Scheremetjew M."/>
            <person name="Finn R."/>
            <person name="Kale V."/>
            <person name="Holt S."/>
            <person name="Cochrane G."/>
            <person name="Meng A."/>
            <person name="Brown T."/>
            <person name="Cohen L."/>
        </authorList>
    </citation>
    <scope>NUCLEOTIDE SEQUENCE</scope>
    <source>
        <strain evidence="5">CCMP1205</strain>
    </source>
</reference>
<evidence type="ECO:0000256" key="2">
    <source>
        <dbReference type="ARBA" id="ARBA00022640"/>
    </source>
</evidence>
<keyword evidence="2" id="KW-0934">Plastid</keyword>
<proteinExistence type="predicted"/>
<protein>
    <recommendedName>
        <fullName evidence="3">Plastid lipid-associated protein/fibrillin conserved domain-containing protein</fullName>
    </recommendedName>
</protein>
<sequence length="276" mass="29792">MMPSTSAAAASSTSLRVMGGRTGVSAWRTRRLRVSSSSGAAGTTGMRREESVDAIARRKEELVAVVEATKRGAFADLNKRAEIEEAQTRLESVGGDAIDVRGGLQGKWKLLYTTSFDLLPLFWVDNLSQANQIGSIFQEFDEPDATGKGKVKNIILGGLPPFLEEVTLTVSARYEVLSDRRITLSFEEAQVDSAVLTDLGKTIVSPAVLPRGQLNMRILQLIQDFSVAVPLGTPLETSAREAVGNPTLLLTFLDETLLIGRALPGGGVYILEKEQE</sequence>
<organism evidence="5">
    <name type="scientific">Chloropicon primus</name>
    <dbReference type="NCBI Taxonomy" id="1764295"/>
    <lineage>
        <taxon>Eukaryota</taxon>
        <taxon>Viridiplantae</taxon>
        <taxon>Chlorophyta</taxon>
        <taxon>Chloropicophyceae</taxon>
        <taxon>Chloropicales</taxon>
        <taxon>Chloropicaceae</taxon>
        <taxon>Chloropicon</taxon>
    </lineage>
</organism>
<evidence type="ECO:0000259" key="3">
    <source>
        <dbReference type="Pfam" id="PF04755"/>
    </source>
</evidence>
<dbReference type="InterPro" id="IPR006843">
    <property type="entry name" value="PAP/fibrillin_dom"/>
</dbReference>
<dbReference type="PANTHER" id="PTHR31906">
    <property type="entry name" value="PLASTID-LIPID-ASSOCIATED PROTEIN 4, CHLOROPLASTIC-RELATED"/>
    <property type="match status" value="1"/>
</dbReference>
<dbReference type="GO" id="GO:0009536">
    <property type="term" value="C:plastid"/>
    <property type="evidence" value="ECO:0007669"/>
    <property type="project" value="UniProtKB-SubCell"/>
</dbReference>
<dbReference type="EMBL" id="HBHL01009585">
    <property type="protein sequence ID" value="CAD9717541.1"/>
    <property type="molecule type" value="Transcribed_RNA"/>
</dbReference>
<dbReference type="Pfam" id="PF04755">
    <property type="entry name" value="PAP_fibrillin"/>
    <property type="match status" value="1"/>
</dbReference>
<feature type="domain" description="Plastid lipid-associated protein/fibrillin conserved" evidence="3">
    <location>
        <begin position="58"/>
        <end position="270"/>
    </location>
</feature>
<gene>
    <name evidence="4" type="ORF">CPRI1469_LOCUS6402</name>
    <name evidence="5" type="ORF">CPRI1469_LOCUS6403</name>
</gene>
<name>A0A7S2T4J7_9CHLO</name>
<evidence type="ECO:0000256" key="1">
    <source>
        <dbReference type="ARBA" id="ARBA00004474"/>
    </source>
</evidence>
<comment type="subcellular location">
    <subcellularLocation>
        <location evidence="1">Plastid</location>
    </subcellularLocation>
</comment>
<dbReference type="EMBL" id="HBHL01009586">
    <property type="protein sequence ID" value="CAD9717542.1"/>
    <property type="molecule type" value="Transcribed_RNA"/>
</dbReference>
<accession>A0A7S2T4J7</accession>
<dbReference type="AlphaFoldDB" id="A0A7S2T4J7"/>
<evidence type="ECO:0000313" key="5">
    <source>
        <dbReference type="EMBL" id="CAD9717542.1"/>
    </source>
</evidence>
<dbReference type="InterPro" id="IPR039633">
    <property type="entry name" value="PAP"/>
</dbReference>
<evidence type="ECO:0000313" key="4">
    <source>
        <dbReference type="EMBL" id="CAD9717541.1"/>
    </source>
</evidence>